<dbReference type="Proteomes" id="UP001321475">
    <property type="component" value="Chromosome"/>
</dbReference>
<dbReference type="Gene3D" id="1.10.10.10">
    <property type="entry name" value="Winged helix-like DNA-binding domain superfamily/Winged helix DNA-binding domain"/>
    <property type="match status" value="1"/>
</dbReference>
<gene>
    <name evidence="4" type="ORF">GCM10025865_06450</name>
</gene>
<dbReference type="InterPro" id="IPR036390">
    <property type="entry name" value="WH_DNA-bd_sf"/>
</dbReference>
<dbReference type="RefSeq" id="WP_286218516.1">
    <property type="nucleotide sequence ID" value="NZ_AP027729.1"/>
</dbReference>
<evidence type="ECO:0000313" key="4">
    <source>
        <dbReference type="EMBL" id="BDZ41346.1"/>
    </source>
</evidence>
<evidence type="ECO:0000256" key="2">
    <source>
        <dbReference type="SAM" id="MobiDB-lite"/>
    </source>
</evidence>
<dbReference type="PANTHER" id="PTHR18964:SF149">
    <property type="entry name" value="BIFUNCTIONAL UDP-N-ACETYLGLUCOSAMINE 2-EPIMERASE_N-ACETYLMANNOSAMINE KINASE"/>
    <property type="match status" value="1"/>
</dbReference>
<name>A0ABN6X9C7_9CELL</name>
<evidence type="ECO:0000256" key="1">
    <source>
        <dbReference type="ARBA" id="ARBA00006479"/>
    </source>
</evidence>
<dbReference type="Pfam" id="PF00480">
    <property type="entry name" value="ROK"/>
    <property type="match status" value="1"/>
</dbReference>
<dbReference type="InterPro" id="IPR036388">
    <property type="entry name" value="WH-like_DNA-bd_sf"/>
</dbReference>
<reference evidence="5" key="1">
    <citation type="journal article" date="2019" name="Int. J. Syst. Evol. Microbiol.">
        <title>The Global Catalogue of Microorganisms (GCM) 10K type strain sequencing project: providing services to taxonomists for standard genome sequencing and annotation.</title>
        <authorList>
            <consortium name="The Broad Institute Genomics Platform"/>
            <consortium name="The Broad Institute Genome Sequencing Center for Infectious Disease"/>
            <person name="Wu L."/>
            <person name="Ma J."/>
        </authorList>
    </citation>
    <scope>NUCLEOTIDE SEQUENCE [LARGE SCALE GENOMIC DNA]</scope>
    <source>
        <strain evidence="5">NBRC 108565</strain>
    </source>
</reference>
<dbReference type="Gene3D" id="3.30.420.40">
    <property type="match status" value="2"/>
</dbReference>
<comment type="similarity">
    <text evidence="1">Belongs to the ROK (NagC/XylR) family.</text>
</comment>
<accession>A0ABN6X9C7</accession>
<evidence type="ECO:0000259" key="3">
    <source>
        <dbReference type="Pfam" id="PF12802"/>
    </source>
</evidence>
<feature type="compositionally biased region" description="Basic and acidic residues" evidence="2">
    <location>
        <begin position="1"/>
        <end position="15"/>
    </location>
</feature>
<dbReference type="PANTHER" id="PTHR18964">
    <property type="entry name" value="ROK (REPRESSOR, ORF, KINASE) FAMILY"/>
    <property type="match status" value="1"/>
</dbReference>
<feature type="domain" description="HTH marR-type" evidence="3">
    <location>
        <begin position="45"/>
        <end position="87"/>
    </location>
</feature>
<feature type="region of interest" description="Disordered" evidence="2">
    <location>
        <begin position="1"/>
        <end position="35"/>
    </location>
</feature>
<dbReference type="InterPro" id="IPR000600">
    <property type="entry name" value="ROK"/>
</dbReference>
<dbReference type="SUPFAM" id="SSF46785">
    <property type="entry name" value="Winged helix' DNA-binding domain"/>
    <property type="match status" value="1"/>
</dbReference>
<dbReference type="EMBL" id="AP027729">
    <property type="protein sequence ID" value="BDZ41346.1"/>
    <property type="molecule type" value="Genomic_DNA"/>
</dbReference>
<dbReference type="InterPro" id="IPR043129">
    <property type="entry name" value="ATPase_NBD"/>
</dbReference>
<organism evidence="4 5">
    <name type="scientific">Paraoerskovia sediminicola</name>
    <dbReference type="NCBI Taxonomy" id="1138587"/>
    <lineage>
        <taxon>Bacteria</taxon>
        <taxon>Bacillati</taxon>
        <taxon>Actinomycetota</taxon>
        <taxon>Actinomycetes</taxon>
        <taxon>Micrococcales</taxon>
        <taxon>Cellulomonadaceae</taxon>
        <taxon>Paraoerskovia</taxon>
    </lineage>
</organism>
<protein>
    <submittedName>
        <fullName evidence="4">Transcriptional regulator</fullName>
    </submittedName>
</protein>
<dbReference type="SUPFAM" id="SSF53067">
    <property type="entry name" value="Actin-like ATPase domain"/>
    <property type="match status" value="2"/>
</dbReference>
<proteinExistence type="inferred from homology"/>
<dbReference type="Pfam" id="PF12802">
    <property type="entry name" value="MarR_2"/>
    <property type="match status" value="1"/>
</dbReference>
<dbReference type="InterPro" id="IPR000835">
    <property type="entry name" value="HTH_MarR-typ"/>
</dbReference>
<evidence type="ECO:0000313" key="5">
    <source>
        <dbReference type="Proteomes" id="UP001321475"/>
    </source>
</evidence>
<keyword evidence="5" id="KW-1185">Reference proteome</keyword>
<sequence length="418" mass="42816">MITHQGDEDVREDPVGSRPPSAVGGATNRSAAARQGSLREHNLALALRAILGADSPPSRAWVARATGLTRPTVSTLVDQLVRAGLIAELAPLPSQGAGRPAVPLSAAPRSVVGLGLEVNVDYIGGRVLDLTGDVVAEAVLPGEFHDASPAAVLGRLGNLARDLLASVRQEGMVPVGARLALPGLVDLRERRLRVAPNLGWSGLDPVPLLGLPDDLDVQIANEANLAGVAQLSKGGPTSFLYVSGEVGIGAAIVLDGELYLGRHGWSGEIGHVAVDPAGPRCRCGAHGCLEQYSGKDALCTAVGLPVTASAADLLDRLTREDTAARAAAARAGTALGQAVAATVNLFDVDTVLLGGLYADLADLLLPHVRAELDARVLATPWSPVDVRRAPVASHAALSGAARLALQGVLDDPGAYVTP</sequence>